<evidence type="ECO:0000256" key="1">
    <source>
        <dbReference type="ARBA" id="ARBA00004141"/>
    </source>
</evidence>
<feature type="transmembrane region" description="Helical" evidence="6">
    <location>
        <begin position="270"/>
        <end position="287"/>
    </location>
</feature>
<evidence type="ECO:0000256" key="4">
    <source>
        <dbReference type="ARBA" id="ARBA00022989"/>
    </source>
</evidence>
<feature type="transmembrane region" description="Helical" evidence="6">
    <location>
        <begin position="93"/>
        <end position="113"/>
    </location>
</feature>
<feature type="domain" description="EamA" evidence="7">
    <location>
        <begin position="9"/>
        <end position="136"/>
    </location>
</feature>
<keyword evidence="4 6" id="KW-1133">Transmembrane helix</keyword>
<proteinExistence type="inferred from homology"/>
<gene>
    <name evidence="8" type="ORF">GCM10012275_08290</name>
</gene>
<evidence type="ECO:0000256" key="5">
    <source>
        <dbReference type="ARBA" id="ARBA00023136"/>
    </source>
</evidence>
<feature type="transmembrane region" description="Helical" evidence="6">
    <location>
        <begin position="65"/>
        <end position="87"/>
    </location>
</feature>
<feature type="transmembrane region" description="Helical" evidence="6">
    <location>
        <begin position="180"/>
        <end position="201"/>
    </location>
</feature>
<comment type="subcellular location">
    <subcellularLocation>
        <location evidence="1">Membrane</location>
        <topology evidence="1">Multi-pass membrane protein</topology>
    </subcellularLocation>
</comment>
<dbReference type="RefSeq" id="WP_189053964.1">
    <property type="nucleotide sequence ID" value="NZ_BMMK01000002.1"/>
</dbReference>
<evidence type="ECO:0000256" key="2">
    <source>
        <dbReference type="ARBA" id="ARBA00007362"/>
    </source>
</evidence>
<evidence type="ECO:0000313" key="9">
    <source>
        <dbReference type="Proteomes" id="UP000637578"/>
    </source>
</evidence>
<dbReference type="Proteomes" id="UP000637578">
    <property type="component" value="Unassembled WGS sequence"/>
</dbReference>
<feature type="transmembrane region" description="Helical" evidence="6">
    <location>
        <begin position="33"/>
        <end position="53"/>
    </location>
</feature>
<keyword evidence="3 6" id="KW-0812">Transmembrane</keyword>
<reference evidence="8" key="2">
    <citation type="submission" date="2020-09" db="EMBL/GenBank/DDBJ databases">
        <authorList>
            <person name="Sun Q."/>
            <person name="Zhou Y."/>
        </authorList>
    </citation>
    <scope>NUCLEOTIDE SEQUENCE</scope>
    <source>
        <strain evidence="8">CGMCC 4.5737</strain>
    </source>
</reference>
<dbReference type="GO" id="GO:0016020">
    <property type="term" value="C:membrane"/>
    <property type="evidence" value="ECO:0007669"/>
    <property type="project" value="UniProtKB-SubCell"/>
</dbReference>
<feature type="domain" description="EamA" evidence="7">
    <location>
        <begin position="153"/>
        <end position="287"/>
    </location>
</feature>
<evidence type="ECO:0000256" key="3">
    <source>
        <dbReference type="ARBA" id="ARBA00022692"/>
    </source>
</evidence>
<protein>
    <submittedName>
        <fullName evidence="8">Multidrug transporter</fullName>
    </submittedName>
</protein>
<sequence length="300" mass="31031">MQPTSVLRLLLLTGLWGSSYLLIKLSLGATSPFGVLLGRLVLGAGFLVAVTSLRRQPLPRSPRLWGYLTIAAIFANMVPYFLLAWAGQRVPSALAGVLNSTTPLFTYVMAIALGERAQRHRIVGLLLGLLGVAVLLAPWRSATSHVSWTASAACLVAAASYGVSYIYIGRFLTGASGNQCPLLAASAGQLVAASAVVTTALPFVGPIALTPGWTGVVALLVLGVLVTGAANLLKYRLIADEGPTAASTVIYLLPLVAVTMGVLAGEALGWHIYLGAGVVLVGVVLANQPQPASQATGQIR</sequence>
<evidence type="ECO:0000313" key="8">
    <source>
        <dbReference type="EMBL" id="GGM39755.1"/>
    </source>
</evidence>
<evidence type="ECO:0000256" key="6">
    <source>
        <dbReference type="SAM" id="Phobius"/>
    </source>
</evidence>
<feature type="transmembrane region" description="Helical" evidence="6">
    <location>
        <begin position="145"/>
        <end position="168"/>
    </location>
</feature>
<name>A0A8J3C6H9_9PSEU</name>
<comment type="similarity">
    <text evidence="2">Belongs to the EamA transporter family.</text>
</comment>
<dbReference type="EMBL" id="BMMK01000002">
    <property type="protein sequence ID" value="GGM39755.1"/>
    <property type="molecule type" value="Genomic_DNA"/>
</dbReference>
<dbReference type="AlphaFoldDB" id="A0A8J3C6H9"/>
<accession>A0A8J3C6H9</accession>
<comment type="caution">
    <text evidence="8">The sequence shown here is derived from an EMBL/GenBank/DDBJ whole genome shotgun (WGS) entry which is preliminary data.</text>
</comment>
<keyword evidence="5 6" id="KW-0472">Membrane</keyword>
<reference evidence="8" key="1">
    <citation type="journal article" date="2014" name="Int. J. Syst. Evol. Microbiol.">
        <title>Complete genome sequence of Corynebacterium casei LMG S-19264T (=DSM 44701T), isolated from a smear-ripened cheese.</title>
        <authorList>
            <consortium name="US DOE Joint Genome Institute (JGI-PGF)"/>
            <person name="Walter F."/>
            <person name="Albersmeier A."/>
            <person name="Kalinowski J."/>
            <person name="Ruckert C."/>
        </authorList>
    </citation>
    <scope>NUCLEOTIDE SEQUENCE</scope>
    <source>
        <strain evidence="8">CGMCC 4.5737</strain>
    </source>
</reference>
<feature type="transmembrane region" description="Helical" evidence="6">
    <location>
        <begin position="245"/>
        <end position="264"/>
    </location>
</feature>
<dbReference type="Pfam" id="PF00892">
    <property type="entry name" value="EamA"/>
    <property type="match status" value="2"/>
</dbReference>
<feature type="transmembrane region" description="Helical" evidence="6">
    <location>
        <begin position="122"/>
        <end position="139"/>
    </location>
</feature>
<dbReference type="PANTHER" id="PTHR32322:SF14">
    <property type="entry name" value="PROTEIN PAGO"/>
    <property type="match status" value="1"/>
</dbReference>
<dbReference type="SUPFAM" id="SSF103481">
    <property type="entry name" value="Multidrug resistance efflux transporter EmrE"/>
    <property type="match status" value="2"/>
</dbReference>
<dbReference type="InterPro" id="IPR037185">
    <property type="entry name" value="EmrE-like"/>
</dbReference>
<feature type="transmembrane region" description="Helical" evidence="6">
    <location>
        <begin position="213"/>
        <end position="233"/>
    </location>
</feature>
<dbReference type="InterPro" id="IPR050638">
    <property type="entry name" value="AA-Vitamin_Transporters"/>
</dbReference>
<evidence type="ECO:0000259" key="7">
    <source>
        <dbReference type="Pfam" id="PF00892"/>
    </source>
</evidence>
<organism evidence="8 9">
    <name type="scientific">Longimycelium tulufanense</name>
    <dbReference type="NCBI Taxonomy" id="907463"/>
    <lineage>
        <taxon>Bacteria</taxon>
        <taxon>Bacillati</taxon>
        <taxon>Actinomycetota</taxon>
        <taxon>Actinomycetes</taxon>
        <taxon>Pseudonocardiales</taxon>
        <taxon>Pseudonocardiaceae</taxon>
        <taxon>Longimycelium</taxon>
    </lineage>
</organism>
<dbReference type="InterPro" id="IPR000620">
    <property type="entry name" value="EamA_dom"/>
</dbReference>
<dbReference type="PANTHER" id="PTHR32322">
    <property type="entry name" value="INNER MEMBRANE TRANSPORTER"/>
    <property type="match status" value="1"/>
</dbReference>
<keyword evidence="9" id="KW-1185">Reference proteome</keyword>